<reference evidence="1 2" key="1">
    <citation type="submission" date="2018-04" db="EMBL/GenBank/DDBJ databases">
        <title>WGS assembly of Panicum hallii var. hallii HAL2.</title>
        <authorList>
            <person name="Lovell J."/>
            <person name="Jenkins J."/>
            <person name="Lowry D."/>
            <person name="Mamidi S."/>
            <person name="Sreedasyam A."/>
            <person name="Weng X."/>
            <person name="Barry K."/>
            <person name="Bonette J."/>
            <person name="Campitelli B."/>
            <person name="Daum C."/>
            <person name="Gordon S."/>
            <person name="Gould B."/>
            <person name="Lipzen A."/>
            <person name="MacQueen A."/>
            <person name="Palacio-Mejia J."/>
            <person name="Plott C."/>
            <person name="Shakirov E."/>
            <person name="Shu S."/>
            <person name="Yoshinaga Y."/>
            <person name="Zane M."/>
            <person name="Rokhsar D."/>
            <person name="Grimwood J."/>
            <person name="Schmutz J."/>
            <person name="Juenger T."/>
        </authorList>
    </citation>
    <scope>NUCLEOTIDE SEQUENCE [LARGE SCALE GENOMIC DNA]</scope>
    <source>
        <strain evidence="2">cv. HAL2</strain>
    </source>
</reference>
<accession>A0A2T7D4R4</accession>
<keyword evidence="2" id="KW-1185">Reference proteome</keyword>
<dbReference type="EMBL" id="CM009754">
    <property type="protein sequence ID" value="PUZ50578.1"/>
    <property type="molecule type" value="Genomic_DNA"/>
</dbReference>
<dbReference type="Gramene" id="PUZ50578">
    <property type="protein sequence ID" value="PUZ50578"/>
    <property type="gene ID" value="GQ55_6G068400"/>
</dbReference>
<proteinExistence type="predicted"/>
<organism evidence="1 2">
    <name type="scientific">Panicum hallii var. hallii</name>
    <dbReference type="NCBI Taxonomy" id="1504633"/>
    <lineage>
        <taxon>Eukaryota</taxon>
        <taxon>Viridiplantae</taxon>
        <taxon>Streptophyta</taxon>
        <taxon>Embryophyta</taxon>
        <taxon>Tracheophyta</taxon>
        <taxon>Spermatophyta</taxon>
        <taxon>Magnoliopsida</taxon>
        <taxon>Liliopsida</taxon>
        <taxon>Poales</taxon>
        <taxon>Poaceae</taxon>
        <taxon>PACMAD clade</taxon>
        <taxon>Panicoideae</taxon>
        <taxon>Panicodae</taxon>
        <taxon>Paniceae</taxon>
        <taxon>Panicinae</taxon>
        <taxon>Panicum</taxon>
        <taxon>Panicum sect. Panicum</taxon>
    </lineage>
</organism>
<evidence type="ECO:0000313" key="1">
    <source>
        <dbReference type="EMBL" id="PUZ50578.1"/>
    </source>
</evidence>
<protein>
    <submittedName>
        <fullName evidence="1">Uncharacterized protein</fullName>
    </submittedName>
</protein>
<name>A0A2T7D4R4_9POAL</name>
<evidence type="ECO:0000313" key="2">
    <source>
        <dbReference type="Proteomes" id="UP000244336"/>
    </source>
</evidence>
<gene>
    <name evidence="1" type="ORF">GQ55_6G068400</name>
</gene>
<dbReference type="AlphaFoldDB" id="A0A2T7D4R4"/>
<sequence length="72" mass="8360">MFICHLSSSIKFYWTLIFNLATKMKRCLSFYFVIHEDELGSSFAFISAQIAKGYWGIIKIYPDFLHSGVTLL</sequence>
<dbReference type="Proteomes" id="UP000244336">
    <property type="component" value="Chromosome 6"/>
</dbReference>